<comment type="function">
    <text evidence="5">The lipid II isoglutaminyl synthase complex catalyzes the formation of alpha-D-isoglutamine in the cell wall lipid II stem peptide. The MurT subunit catalyzes the ATP-dependent amidation of D-glutamate residue of lipid II, converting it to an isoglutamine residue.</text>
</comment>
<name>A0ABT9XWL9_9BACI</name>
<dbReference type="HAMAP" id="MF_02214">
    <property type="entry name" value="Lipid_II_synth_MurT"/>
    <property type="match status" value="1"/>
</dbReference>
<dbReference type="InterPro" id="IPR013221">
    <property type="entry name" value="Mur_ligase_cen"/>
</dbReference>
<dbReference type="PANTHER" id="PTHR23135">
    <property type="entry name" value="MUR LIGASE FAMILY MEMBER"/>
    <property type="match status" value="1"/>
</dbReference>
<keyword evidence="3 5" id="KW-0547">Nucleotide-binding</keyword>
<evidence type="ECO:0000256" key="4">
    <source>
        <dbReference type="ARBA" id="ARBA00022840"/>
    </source>
</evidence>
<keyword evidence="5" id="KW-0479">Metal-binding</keyword>
<dbReference type="Pfam" id="PF08245">
    <property type="entry name" value="Mur_ligase_M"/>
    <property type="match status" value="1"/>
</dbReference>
<dbReference type="InterPro" id="IPR036565">
    <property type="entry name" value="Mur-like_cat_sf"/>
</dbReference>
<dbReference type="PANTHER" id="PTHR23135:SF7">
    <property type="entry name" value="LIPID II ISOGLUTAMINYL SYNTHASE (GLUTAMINE-HYDROLYZING) SUBUNIT MURT"/>
    <property type="match status" value="1"/>
</dbReference>
<keyword evidence="2 5" id="KW-0436">Ligase</keyword>
<dbReference type="SUPFAM" id="SSF53623">
    <property type="entry name" value="MurD-like peptide ligases, catalytic domain"/>
    <property type="match status" value="1"/>
</dbReference>
<dbReference type="InterPro" id="IPR018109">
    <property type="entry name" value="Folylpolyglutamate_synth_CS"/>
</dbReference>
<organism evidence="8 9">
    <name type="scientific">Neobacillus ginsengisoli</name>
    <dbReference type="NCBI Taxonomy" id="904295"/>
    <lineage>
        <taxon>Bacteria</taxon>
        <taxon>Bacillati</taxon>
        <taxon>Bacillota</taxon>
        <taxon>Bacilli</taxon>
        <taxon>Bacillales</taxon>
        <taxon>Bacillaceae</taxon>
        <taxon>Neobacillus</taxon>
    </lineage>
</organism>
<evidence type="ECO:0000313" key="8">
    <source>
        <dbReference type="EMBL" id="MDQ0199334.1"/>
    </source>
</evidence>
<proteinExistence type="inferred from homology"/>
<feature type="binding site" evidence="5">
    <location>
        <position position="209"/>
    </location>
    <ligand>
        <name>Zn(2+)</name>
        <dbReference type="ChEBI" id="CHEBI:29105"/>
    </ligand>
</feature>
<dbReference type="Gene3D" id="3.40.1190.10">
    <property type="entry name" value="Mur-like, catalytic domain"/>
    <property type="match status" value="1"/>
</dbReference>
<evidence type="ECO:0000313" key="9">
    <source>
        <dbReference type="Proteomes" id="UP001224122"/>
    </source>
</evidence>
<comment type="pathway">
    <text evidence="1 5">Cell wall biogenesis; peptidoglycan biosynthesis.</text>
</comment>
<gene>
    <name evidence="5" type="primary">murT</name>
    <name evidence="8" type="ORF">J2S10_002516</name>
</gene>
<feature type="binding site" evidence="5">
    <location>
        <position position="206"/>
    </location>
    <ligand>
        <name>Zn(2+)</name>
        <dbReference type="ChEBI" id="CHEBI:29105"/>
    </ligand>
</feature>
<keyword evidence="5" id="KW-0133">Cell shape</keyword>
<dbReference type="EC" id="6.3.5.13" evidence="5"/>
<protein>
    <recommendedName>
        <fullName evidence="5">Lipid II isoglutaminyl synthase (glutamine-hydrolyzing) subunit MurT</fullName>
        <ecNumber evidence="5">6.3.5.13</ecNumber>
    </recommendedName>
</protein>
<dbReference type="EMBL" id="JAUSTW010000004">
    <property type="protein sequence ID" value="MDQ0199334.1"/>
    <property type="molecule type" value="Genomic_DNA"/>
</dbReference>
<evidence type="ECO:0000256" key="1">
    <source>
        <dbReference type="ARBA" id="ARBA00004752"/>
    </source>
</evidence>
<evidence type="ECO:0000259" key="7">
    <source>
        <dbReference type="Pfam" id="PF08353"/>
    </source>
</evidence>
<evidence type="ECO:0000256" key="5">
    <source>
        <dbReference type="HAMAP-Rule" id="MF_02214"/>
    </source>
</evidence>
<sequence length="491" mass="55352">MKTQLAIWAGKTAGTLSQIMGYGGSTIPGVVARKLDGKFLRHLRKNARSIIYITGTNGKTTTANLITHLLESSGKTVIANREGSNMVTGISATMVRNAPIIGWMMNDVAVLEVDEASLPKAVLECPPDYLILTNFFRDQLDRYGEIDILIQKMKDCLKSINVKLILNADDPFVHRFSDLRKEMIYVGLSANACRFHSYNMGESKYCPNCQRELSYSYIHFGQLGHYYCSCGFQRPQPTISAEKVFQGKKGIHLILDGEKYPTTLMGKYNAYNAIFAISVCKALGMESKAIRKGLMSYQKADGRMQEFSIGNETWKLNLVKNPAGGNVTLAEFFQSKEKKQLIFCLNDLLADGEDISWIWDIDMELANQEEVEVFIASGKRAYDVALRLKYAGIDEKKIIILTNLKQAVLYAKRMGFPAYIMATYTCLSPLVTTLTGEEEMLKKGDGYFGTFTIPFLPRHFKPLRGQRKYYLLKEAVRMEGNLSSYRRNQEP</sequence>
<evidence type="ECO:0000256" key="2">
    <source>
        <dbReference type="ARBA" id="ARBA00022598"/>
    </source>
</evidence>
<dbReference type="InterPro" id="IPR013564">
    <property type="entry name" value="MurT_C"/>
</dbReference>
<keyword evidence="5" id="KW-0573">Peptidoglycan synthesis</keyword>
<dbReference type="Pfam" id="PF08353">
    <property type="entry name" value="MurT_C"/>
    <property type="match status" value="1"/>
</dbReference>
<feature type="active site" evidence="5">
    <location>
        <position position="354"/>
    </location>
</feature>
<feature type="domain" description="Lipid II isoglutaminyl synthase (glutamine-hydrolyzing) subunit MurT C-terminal" evidence="7">
    <location>
        <begin position="318"/>
        <end position="427"/>
    </location>
</feature>
<dbReference type="Proteomes" id="UP001224122">
    <property type="component" value="Unassembled WGS sequence"/>
</dbReference>
<keyword evidence="5" id="KW-0961">Cell wall biogenesis/degradation</keyword>
<keyword evidence="9" id="KW-1185">Reference proteome</keyword>
<comment type="caution">
    <text evidence="8">The sequence shown here is derived from an EMBL/GenBank/DDBJ whole genome shotgun (WGS) entry which is preliminary data.</text>
</comment>
<dbReference type="PROSITE" id="PS01011">
    <property type="entry name" value="FOLYLPOLYGLU_SYNT_1"/>
    <property type="match status" value="1"/>
</dbReference>
<feature type="domain" description="Mur ligase central" evidence="6">
    <location>
        <begin position="53"/>
        <end position="279"/>
    </location>
</feature>
<keyword evidence="4 5" id="KW-0067">ATP-binding</keyword>
<feature type="binding site" evidence="5">
    <location>
        <position position="228"/>
    </location>
    <ligand>
        <name>Zn(2+)</name>
        <dbReference type="ChEBI" id="CHEBI:29105"/>
    </ligand>
</feature>
<comment type="catalytic activity">
    <reaction evidence="5">
        <text>beta-D-GlcNAc-(1-&gt;4)-Mur2Ac(oyl-L-Ala-gamma-D-Glu-L-Lys-D-Ala-D-Ala)-di-trans,octa-cis-undecaprenyl diphosphate + L-glutamine + ATP + H2O = beta-D-GlcNAc-(1-&gt;4)-Mur2Ac(oyl-L-Ala-D-isoglutaminyl-L-Lys-D-Ala-D-Ala)-di-trans,octa-cis-undecaprenyl diphosphate + L-glutamate + ADP + phosphate + H(+)</text>
        <dbReference type="Rhea" id="RHEA:57928"/>
        <dbReference type="ChEBI" id="CHEBI:15377"/>
        <dbReference type="ChEBI" id="CHEBI:15378"/>
        <dbReference type="ChEBI" id="CHEBI:29985"/>
        <dbReference type="ChEBI" id="CHEBI:30616"/>
        <dbReference type="ChEBI" id="CHEBI:43474"/>
        <dbReference type="ChEBI" id="CHEBI:58359"/>
        <dbReference type="ChEBI" id="CHEBI:60033"/>
        <dbReference type="ChEBI" id="CHEBI:62233"/>
        <dbReference type="ChEBI" id="CHEBI:456216"/>
        <dbReference type="EC" id="6.3.5.13"/>
    </reaction>
</comment>
<evidence type="ECO:0000256" key="3">
    <source>
        <dbReference type="ARBA" id="ARBA00022741"/>
    </source>
</evidence>
<keyword evidence="5" id="KW-0862">Zinc</keyword>
<comment type="catalytic activity">
    <reaction evidence="5">
        <text>beta-D-GlcNAc-(1-&gt;4)-Mur2Ac(oyl-L-Ala-gamma-D-O-P-Glu-L-Lys-D-Ala-D-Ala)-di-trans,octa-cis-undecaprenyl diphosphate + NH4(+) = beta-D-GlcNAc-(1-&gt;4)-Mur2Ac(oyl-L-Ala-D-isoglutaminyl-L-Lys-D-Ala-D-Ala)-di-trans,octa-cis-undecaprenyl diphosphate + phosphate + H(+)</text>
        <dbReference type="Rhea" id="RHEA:57932"/>
        <dbReference type="ChEBI" id="CHEBI:15378"/>
        <dbReference type="ChEBI" id="CHEBI:28938"/>
        <dbReference type="ChEBI" id="CHEBI:43474"/>
        <dbReference type="ChEBI" id="CHEBI:62233"/>
        <dbReference type="ChEBI" id="CHEBI:143132"/>
    </reaction>
</comment>
<comment type="catalytic activity">
    <reaction evidence="5">
        <text>beta-D-GlcNAc-(1-&gt;4)-Mur2Ac(oyl-L-Ala-gamma-D-Glu-L-Lys-D-Ala-D-Ala)-di-trans,octa-cis-undecaprenyl diphosphate + ATP = beta-D-GlcNAc-(1-&gt;4)-Mur2Ac(oyl-L-Ala-gamma-D-O-P-Glu-L-Lys-D-Ala-D-Ala)-di-trans,octa-cis-undecaprenyl diphosphate + ADP</text>
        <dbReference type="Rhea" id="RHEA:59488"/>
        <dbReference type="ChEBI" id="CHEBI:30616"/>
        <dbReference type="ChEBI" id="CHEBI:60033"/>
        <dbReference type="ChEBI" id="CHEBI:143132"/>
        <dbReference type="ChEBI" id="CHEBI:456216"/>
    </reaction>
</comment>
<evidence type="ECO:0000259" key="6">
    <source>
        <dbReference type="Pfam" id="PF08245"/>
    </source>
</evidence>
<feature type="binding site" evidence="5">
    <location>
        <position position="230"/>
    </location>
    <ligand>
        <name>Zn(2+)</name>
        <dbReference type="ChEBI" id="CHEBI:29105"/>
    </ligand>
</feature>
<comment type="subunit">
    <text evidence="5">Forms a heterodimer with GatD.</text>
</comment>
<reference evidence="8 9" key="1">
    <citation type="submission" date="2023-07" db="EMBL/GenBank/DDBJ databases">
        <title>Genomic Encyclopedia of Type Strains, Phase IV (KMG-IV): sequencing the most valuable type-strain genomes for metagenomic binning, comparative biology and taxonomic classification.</title>
        <authorList>
            <person name="Goeker M."/>
        </authorList>
    </citation>
    <scope>NUCLEOTIDE SEQUENCE [LARGE SCALE GENOMIC DNA]</scope>
    <source>
        <strain evidence="8 9">DSM 27594</strain>
    </source>
</reference>
<dbReference type="InterPro" id="IPR043703">
    <property type="entry name" value="Lipid_II_synth_MurT"/>
</dbReference>
<comment type="similarity">
    <text evidence="5">Belongs to the MurCDEF family. MurT subfamily.</text>
</comment>
<accession>A0ABT9XWL9</accession>